<name>A0A6G0RCI5_9STRA</name>
<evidence type="ECO:0008006" key="3">
    <source>
        <dbReference type="Google" id="ProtNLM"/>
    </source>
</evidence>
<comment type="caution">
    <text evidence="1">The sequence shown here is derived from an EMBL/GenBank/DDBJ whole genome shotgun (WGS) entry which is preliminary data.</text>
</comment>
<dbReference type="InterPro" id="IPR036397">
    <property type="entry name" value="RNaseH_sf"/>
</dbReference>
<sequence>MARKRHEFSPAEKDQMVSSHAFFTLQKKRRLFPGKRANELVAESLGCSATTIKAVMKTYRADNNTKFEATKAKLMEIVELHAEAPIYAVTTIATSHGHLVYFTPPPYHPTLQPIELIWGRVKGDVARRPAKSASDLVGRVVAGLEEHGDAWLSVYRHVQEKEGEYVALAAANAE</sequence>
<dbReference type="EMBL" id="QXFY01001122">
    <property type="protein sequence ID" value="KAE9327509.1"/>
    <property type="molecule type" value="Genomic_DNA"/>
</dbReference>
<organism evidence="1 2">
    <name type="scientific">Phytophthora fragariae</name>
    <dbReference type="NCBI Taxonomy" id="53985"/>
    <lineage>
        <taxon>Eukaryota</taxon>
        <taxon>Sar</taxon>
        <taxon>Stramenopiles</taxon>
        <taxon>Oomycota</taxon>
        <taxon>Peronosporomycetes</taxon>
        <taxon>Peronosporales</taxon>
        <taxon>Peronosporaceae</taxon>
        <taxon>Phytophthora</taxon>
    </lineage>
</organism>
<dbReference type="Proteomes" id="UP000486351">
    <property type="component" value="Unassembled WGS sequence"/>
</dbReference>
<accession>A0A6G0RCI5</accession>
<dbReference type="AlphaFoldDB" id="A0A6G0RCI5"/>
<evidence type="ECO:0000313" key="2">
    <source>
        <dbReference type="Proteomes" id="UP000486351"/>
    </source>
</evidence>
<gene>
    <name evidence="1" type="ORF">PF008_g16373</name>
</gene>
<proteinExistence type="predicted"/>
<reference evidence="1 2" key="1">
    <citation type="submission" date="2018-09" db="EMBL/GenBank/DDBJ databases">
        <title>Genomic investigation of the strawberry pathogen Phytophthora fragariae indicates pathogenicity is determined by transcriptional variation in three key races.</title>
        <authorList>
            <person name="Adams T.M."/>
            <person name="Armitage A.D."/>
            <person name="Sobczyk M.K."/>
            <person name="Bates H.J."/>
            <person name="Dunwell J.M."/>
            <person name="Nellist C.F."/>
            <person name="Harrison R.J."/>
        </authorList>
    </citation>
    <scope>NUCLEOTIDE SEQUENCE [LARGE SCALE GENOMIC DNA]</scope>
    <source>
        <strain evidence="1 2">NOV-77</strain>
    </source>
</reference>
<evidence type="ECO:0000313" key="1">
    <source>
        <dbReference type="EMBL" id="KAE9327509.1"/>
    </source>
</evidence>
<dbReference type="Gene3D" id="3.30.420.10">
    <property type="entry name" value="Ribonuclease H-like superfamily/Ribonuclease H"/>
    <property type="match status" value="1"/>
</dbReference>
<dbReference type="GO" id="GO:0003676">
    <property type="term" value="F:nucleic acid binding"/>
    <property type="evidence" value="ECO:0007669"/>
    <property type="project" value="InterPro"/>
</dbReference>
<protein>
    <recommendedName>
        <fullName evidence="3">Tc1-like transposase DDE domain-containing protein</fullName>
    </recommendedName>
</protein>